<evidence type="ECO:0000313" key="2">
    <source>
        <dbReference type="EMBL" id="MDX5983702.1"/>
    </source>
</evidence>
<sequence length="747" mass="82983">MIADLSDLSDLPAVWAYLRRIGGEVRSMRTAAVREREGRYLRDRAVIRLSPDGNVAVAPADGENAADFEPTDAERHAIKMEAVVAKWPEVKPCATIRNAPPEIADAPKEAVFEFRDSDGNITMLQVRRETSSGKAYVPWTYWTDGHWRKMEPEGDLPPWGLDQLKDHVTVFLHEGAKAARAMRRLAAAMTPEDKAALAAHPWGALLQHGAHIGWIGGALSPHRTDWPLLGKSGVTKLYIVADRDAPGEAAVPKIAKSLRQYSMTIEAVRFDARFPLGFDLADAFPDKMFRKGRYSGPTFADCVTPATFATRVGQPPAATGRGRPPTAPISLRPEFIAQWIMVIVGGKTMFVDRNNPTRLWSEDEFNTLTRPFSDVQRLSDLFKKQGYEATVPALAYEPGEASRVITVDGVRSVNLYMPPRIRAVAGEVALFEQFLQHLFPDDTDRWQVKRWVATLIACPGIRMRYGLLLASGLQGVGKTTLCEILRRLVGEHNCSVPSAKDVVESQFNGWIVRKRLVFVNEIYEGTAWTAYNKIKSFVTDDTLQANEKFVPGYSINNKAHFVLCSNATVALKIEASDRRFLIPAVTETAQSPEFWQRLHDWLDGGGFGIIRHWAETFVARHGNVGPGEVAPETGRKDQLIEDSRAPEERMVLSLAAAARELSVATGQPVVLVDHDVGAWLAQNTKRERPLYVVRDWLKAGGLNVGNDRLKVDGFKRQIAATTDVDGKGWGELKPYRANPAQLLEQEL</sequence>
<dbReference type="RefSeq" id="WP_010404592.1">
    <property type="nucleotide sequence ID" value="NZ_JAWXXV010000001.1"/>
</dbReference>
<dbReference type="SUPFAM" id="SSF52540">
    <property type="entry name" value="P-loop containing nucleoside triphosphate hydrolases"/>
    <property type="match status" value="1"/>
</dbReference>
<feature type="domain" description="NrS-1 polymerase-like helicase" evidence="1">
    <location>
        <begin position="472"/>
        <end position="579"/>
    </location>
</feature>
<organism evidence="2 3">
    <name type="scientific">Sphingomonas echinoides</name>
    <dbReference type="NCBI Taxonomy" id="59803"/>
    <lineage>
        <taxon>Bacteria</taxon>
        <taxon>Pseudomonadati</taxon>
        <taxon>Pseudomonadota</taxon>
        <taxon>Alphaproteobacteria</taxon>
        <taxon>Sphingomonadales</taxon>
        <taxon>Sphingomonadaceae</taxon>
        <taxon>Sphingomonas</taxon>
    </lineage>
</organism>
<evidence type="ECO:0000259" key="1">
    <source>
        <dbReference type="Pfam" id="PF19263"/>
    </source>
</evidence>
<dbReference type="EMBL" id="JAWXXV010000001">
    <property type="protein sequence ID" value="MDX5983702.1"/>
    <property type="molecule type" value="Genomic_DNA"/>
</dbReference>
<dbReference type="InterPro" id="IPR027417">
    <property type="entry name" value="P-loop_NTPase"/>
</dbReference>
<dbReference type="Gene3D" id="3.40.50.300">
    <property type="entry name" value="P-loop containing nucleotide triphosphate hydrolases"/>
    <property type="match status" value="1"/>
</dbReference>
<accession>A0ABU4PIK7</accession>
<dbReference type="Proteomes" id="UP001279660">
    <property type="component" value="Unassembled WGS sequence"/>
</dbReference>
<evidence type="ECO:0000313" key="3">
    <source>
        <dbReference type="Proteomes" id="UP001279660"/>
    </source>
</evidence>
<protein>
    <submittedName>
        <fullName evidence="2">DUF5906 domain-containing protein</fullName>
    </submittedName>
</protein>
<dbReference type="Pfam" id="PF19263">
    <property type="entry name" value="DUF5906"/>
    <property type="match status" value="1"/>
</dbReference>
<proteinExistence type="predicted"/>
<reference evidence="2 3" key="1">
    <citation type="submission" date="2023-11" db="EMBL/GenBank/DDBJ databases">
        <title>MicrobeMod: A computational toolkit for identifying prokaryotic methylation and restriction-modification with nanopore sequencing.</title>
        <authorList>
            <person name="Crits-Christoph A."/>
            <person name="Kang S.C."/>
            <person name="Lee H."/>
            <person name="Ostrov N."/>
        </authorList>
    </citation>
    <scope>NUCLEOTIDE SEQUENCE [LARGE SCALE GENOMIC DNA]</scope>
    <source>
        <strain evidence="2 3">ATCC 14820</strain>
    </source>
</reference>
<gene>
    <name evidence="2" type="ORF">SIL82_05465</name>
</gene>
<dbReference type="InterPro" id="IPR045455">
    <property type="entry name" value="NrS-1_pol-like_helicase"/>
</dbReference>
<comment type="caution">
    <text evidence="2">The sequence shown here is derived from an EMBL/GenBank/DDBJ whole genome shotgun (WGS) entry which is preliminary data.</text>
</comment>
<keyword evidence="3" id="KW-1185">Reference proteome</keyword>
<name>A0ABU4PIK7_9SPHN</name>